<proteinExistence type="inferred from homology"/>
<evidence type="ECO:0000259" key="3">
    <source>
        <dbReference type="PROSITE" id="PS50211"/>
    </source>
</evidence>
<dbReference type="PANTHER" id="PTHR13677:SF0">
    <property type="entry name" value="LD41638P"/>
    <property type="match status" value="1"/>
</dbReference>
<sequence>MSGRDGENVSVSKSSSTPSLSKSSSSVSSSYAIPQKNNKLMNASITNYDEEAGFTPPMLSTSPDVSMARSPSKSNKSTLSNSDSNNSLSTSGDLKCTTRWIECILVATFDIELGQKIQQVYPRDYPLSQQQLSDIAYLSFPDGNNQTSTSGGSSEKPVTCTWAFRTSEDIFGYVHFLQQQDSTIKRGCSMTSIIILTKYPFIKLYRYLVQKIATLYFAEMEKQKTLQQQNAAESVSDTTMNGTFIFESAFRQINNWILPKVDAHFELPFFEQKIKYRSPLFIPSSQSIQNRLNQLRPRDGGGVSSVTPLKERLLGRKYPYQQEVNIYRNFINHDLENLAKFWELVLIGEPILVLSPTPTQCCVSVFSLVSMIAPVPYGGDIRPYFTVHNQDFKYFSQMGGHQGFTSAIVGVTNPFFIKAYENWPHIITVGKQYNTSTMKKSASTNNTSNTLTTNKIVSFFTNIDNESNERRKQLMWDYKETFISKKKSFIVTDIDLSSIKLLTDNIHESDRNSADTINNDQIRKFFEELTEVFLHPIHQCFDTLVCSMKTFIVRSEHAKVFKTEKFINYVKKNGYNEKVFKANKSAMLEFYKKFIYSSNFKTFLEHRLREAYVNDVQHTDINEFLKNEKFSDIDLIDLFLQIKQDLAEEIKTYDDDVIVVRLQLFLSQILDRLPDTLKTHLERQLNNMYEDLRDC</sequence>
<dbReference type="RefSeq" id="XP_044548584.1">
    <property type="nucleotide sequence ID" value="XM_044694559.1"/>
</dbReference>
<name>A0AA88GRS8_NAELO</name>
<organism evidence="4 5">
    <name type="scientific">Naegleria lovaniensis</name>
    <name type="common">Amoeba</name>
    <dbReference type="NCBI Taxonomy" id="51637"/>
    <lineage>
        <taxon>Eukaryota</taxon>
        <taxon>Discoba</taxon>
        <taxon>Heterolobosea</taxon>
        <taxon>Tetramitia</taxon>
        <taxon>Eutetramitia</taxon>
        <taxon>Vahlkampfiidae</taxon>
        <taxon>Naegleria</taxon>
    </lineage>
</organism>
<dbReference type="GeneID" id="68097327"/>
<dbReference type="GO" id="GO:0055037">
    <property type="term" value="C:recycling endosome"/>
    <property type="evidence" value="ECO:0007669"/>
    <property type="project" value="TreeGrafter"/>
</dbReference>
<feature type="region of interest" description="Disordered" evidence="2">
    <location>
        <begin position="1"/>
        <end position="33"/>
    </location>
</feature>
<evidence type="ECO:0000256" key="2">
    <source>
        <dbReference type="SAM" id="MobiDB-lite"/>
    </source>
</evidence>
<evidence type="ECO:0000256" key="1">
    <source>
        <dbReference type="ARBA" id="ARBA00007159"/>
    </source>
</evidence>
<dbReference type="EMBL" id="PYSW02000022">
    <property type="protein sequence ID" value="KAG2382905.1"/>
    <property type="molecule type" value="Genomic_DNA"/>
</dbReference>
<evidence type="ECO:0000313" key="4">
    <source>
        <dbReference type="EMBL" id="KAG2382905.1"/>
    </source>
</evidence>
<keyword evidence="5" id="KW-1185">Reference proteome</keyword>
<reference evidence="4 5" key="1">
    <citation type="journal article" date="2018" name="BMC Genomics">
        <title>The genome of Naegleria lovaniensis, the basis for a comparative approach to unravel pathogenicity factors of the human pathogenic amoeba N. fowleri.</title>
        <authorList>
            <person name="Liechti N."/>
            <person name="Schurch N."/>
            <person name="Bruggmann R."/>
            <person name="Wittwer M."/>
        </authorList>
    </citation>
    <scope>NUCLEOTIDE SEQUENCE [LARGE SCALE GENOMIC DNA]</scope>
    <source>
        <strain evidence="4 5">ATCC 30569</strain>
    </source>
</reference>
<gene>
    <name evidence="4" type="ORF">C9374_004872</name>
</gene>
<feature type="domain" description="UDENN" evidence="3">
    <location>
        <begin position="102"/>
        <end position="614"/>
    </location>
</feature>
<feature type="region of interest" description="Disordered" evidence="2">
    <location>
        <begin position="54"/>
        <end position="92"/>
    </location>
</feature>
<feature type="compositionally biased region" description="Low complexity" evidence="2">
    <location>
        <begin position="70"/>
        <end position="91"/>
    </location>
</feature>
<feature type="compositionally biased region" description="Low complexity" evidence="2">
    <location>
        <begin position="9"/>
        <end position="30"/>
    </location>
</feature>
<protein>
    <recommendedName>
        <fullName evidence="3">UDENN domain-containing protein</fullName>
    </recommendedName>
</protein>
<evidence type="ECO:0000313" key="5">
    <source>
        <dbReference type="Proteomes" id="UP000816034"/>
    </source>
</evidence>
<dbReference type="GO" id="GO:0005085">
    <property type="term" value="F:guanyl-nucleotide exchange factor activity"/>
    <property type="evidence" value="ECO:0007669"/>
    <property type="project" value="InterPro"/>
</dbReference>
<accession>A0AA88GRS8</accession>
<comment type="similarity">
    <text evidence="1">Belongs to the DENND6 family.</text>
</comment>
<dbReference type="PANTHER" id="PTHR13677">
    <property type="entry name" value="LD41638P"/>
    <property type="match status" value="1"/>
</dbReference>
<dbReference type="InterPro" id="IPR024224">
    <property type="entry name" value="DENND6"/>
</dbReference>
<dbReference type="AlphaFoldDB" id="A0AA88GRS8"/>
<comment type="caution">
    <text evidence="4">The sequence shown here is derived from an EMBL/GenBank/DDBJ whole genome shotgun (WGS) entry which is preliminary data.</text>
</comment>
<dbReference type="Gene3D" id="3.30.450.200">
    <property type="match status" value="1"/>
</dbReference>
<dbReference type="Proteomes" id="UP000816034">
    <property type="component" value="Unassembled WGS sequence"/>
</dbReference>
<dbReference type="InterPro" id="IPR037516">
    <property type="entry name" value="Tripartite_DENN"/>
</dbReference>
<dbReference type="PROSITE" id="PS50211">
    <property type="entry name" value="DENN"/>
    <property type="match status" value="1"/>
</dbReference>